<sequence>MNLIRLMMGFFSTKHFEQDEHVCAEKNYSSVTDKPIADSPDTRHTINRIALQQLLNKIHRSDFLETLIVLYLRDSNLCNQCLEQASQTGDYVLWRKTLHELKGMANNLCLERLSDAIAKAHSLSQENFIAGSQVELASLQDVMRQAEFALKESLDKPVS</sequence>
<protein>
    <recommendedName>
        <fullName evidence="3">HPt domain-containing protein</fullName>
    </recommendedName>
</protein>
<dbReference type="RefSeq" id="WP_338438193.1">
    <property type="nucleotide sequence ID" value="NZ_JAUYVH010000017.1"/>
</dbReference>
<accession>A0ABU1BT38</accession>
<evidence type="ECO:0000313" key="1">
    <source>
        <dbReference type="EMBL" id="MDQ9172183.1"/>
    </source>
</evidence>
<dbReference type="SUPFAM" id="SSF47226">
    <property type="entry name" value="Histidine-containing phosphotransfer domain, HPT domain"/>
    <property type="match status" value="1"/>
</dbReference>
<evidence type="ECO:0008006" key="3">
    <source>
        <dbReference type="Google" id="ProtNLM"/>
    </source>
</evidence>
<proteinExistence type="predicted"/>
<dbReference type="EMBL" id="JAUYVH010000017">
    <property type="protein sequence ID" value="MDQ9172183.1"/>
    <property type="molecule type" value="Genomic_DNA"/>
</dbReference>
<dbReference type="Gene3D" id="1.20.120.160">
    <property type="entry name" value="HPT domain"/>
    <property type="match status" value="1"/>
</dbReference>
<keyword evidence="2" id="KW-1185">Reference proteome</keyword>
<comment type="caution">
    <text evidence="1">The sequence shown here is derived from an EMBL/GenBank/DDBJ whole genome shotgun (WGS) entry which is preliminary data.</text>
</comment>
<reference evidence="1 2" key="1">
    <citation type="submission" date="2023-08" db="EMBL/GenBank/DDBJ databases">
        <title>Oxalobacteraceae gen .nov., isolated from river sludge outside the plant.</title>
        <authorList>
            <person name="Zhao S.Y."/>
        </authorList>
    </citation>
    <scope>NUCLEOTIDE SEQUENCE [LARGE SCALE GENOMIC DNA]</scope>
    <source>
        <strain evidence="1 2">R-40</strain>
    </source>
</reference>
<dbReference type="Proteomes" id="UP001225596">
    <property type="component" value="Unassembled WGS sequence"/>
</dbReference>
<gene>
    <name evidence="1" type="ORF">Q8A64_17365</name>
</gene>
<evidence type="ECO:0000313" key="2">
    <source>
        <dbReference type="Proteomes" id="UP001225596"/>
    </source>
</evidence>
<dbReference type="InterPro" id="IPR036641">
    <property type="entry name" value="HPT_dom_sf"/>
</dbReference>
<name>A0ABU1BT38_9BURK</name>
<organism evidence="1 2">
    <name type="scientific">Keguizhuia sedimenti</name>
    <dbReference type="NCBI Taxonomy" id="3064264"/>
    <lineage>
        <taxon>Bacteria</taxon>
        <taxon>Pseudomonadati</taxon>
        <taxon>Pseudomonadota</taxon>
        <taxon>Betaproteobacteria</taxon>
        <taxon>Burkholderiales</taxon>
        <taxon>Oxalobacteraceae</taxon>
        <taxon>Keguizhuia</taxon>
    </lineage>
</organism>